<proteinExistence type="predicted"/>
<reference evidence="3 5" key="2">
    <citation type="submission" date="2015-07" db="EMBL/GenBank/DDBJ databases">
        <title>Whole genome sequence of Ardenticatena maritima DSM 23922.</title>
        <authorList>
            <person name="Hemp J."/>
            <person name="Ward L.M."/>
            <person name="Pace L.A."/>
            <person name="Fischer W.W."/>
        </authorList>
    </citation>
    <scope>NUCLEOTIDE SEQUENCE [LARGE SCALE GENOMIC DNA]</scope>
    <source>
        <strain evidence="3 5">110S</strain>
    </source>
</reference>
<sequence>MNRKVSRFSIQACNQRSPSFWLAALLVLTLALVGCSNRAQPSPPTPTRELAQLPTPRPTFTPINPQTPPSITISPPTLMPGAMLRIQGSGFGASEVVEIQIQPPDGTGAQIVLAGTDNQGNFLITHTLGEDAPLGTYQAVALGKQSALQATTTFAVNFEPTPTPIVVQIETLLATATPETGETPFPLYRLTSTLGGIDCTYYGFFGTVQNADGSPRAGVNVLVFREGSSESQMAVTNDAGFWEVVVARSQEDVAPGLWHLVIVEQSVRASDEIALDMPASCEEGRPNKFKVDWQRVADE</sequence>
<feature type="region of interest" description="Disordered" evidence="1">
    <location>
        <begin position="38"/>
        <end position="77"/>
    </location>
</feature>
<name>A0A0M9UCI1_9CHLR</name>
<evidence type="ECO:0000313" key="4">
    <source>
        <dbReference type="Proteomes" id="UP000037784"/>
    </source>
</evidence>
<protein>
    <submittedName>
        <fullName evidence="2">Uncharacterized protein</fullName>
    </submittedName>
</protein>
<dbReference type="PROSITE" id="PS51257">
    <property type="entry name" value="PROKAR_LIPOPROTEIN"/>
    <property type="match status" value="1"/>
</dbReference>
<dbReference type="InParanoid" id="A0A0M9UCI1"/>
<dbReference type="RefSeq" id="WP_054492835.1">
    <property type="nucleotide sequence ID" value="NZ_BBZA01000097.1"/>
</dbReference>
<dbReference type="EMBL" id="LGKN01000004">
    <property type="protein sequence ID" value="KPL88220.1"/>
    <property type="molecule type" value="Genomic_DNA"/>
</dbReference>
<dbReference type="EMBL" id="BBZA01000097">
    <property type="protein sequence ID" value="GAP62960.1"/>
    <property type="molecule type" value="Genomic_DNA"/>
</dbReference>
<keyword evidence="4" id="KW-1185">Reference proteome</keyword>
<dbReference type="Proteomes" id="UP000037784">
    <property type="component" value="Unassembled WGS sequence"/>
</dbReference>
<dbReference type="AlphaFoldDB" id="A0A0M9UCI1"/>
<evidence type="ECO:0000313" key="2">
    <source>
        <dbReference type="EMBL" id="GAP62960.1"/>
    </source>
</evidence>
<reference evidence="2 4" key="1">
    <citation type="journal article" date="2015" name="Genome Announc.">
        <title>Draft Genome Sequence of a Heterotrophic Facultative Anaerobic Thermophilic Bacterium, Ardenticatena maritima Strain 110ST.</title>
        <authorList>
            <person name="Kawaichi S."/>
            <person name="Yoshida T."/>
            <person name="Sako Y."/>
            <person name="Nakamura R."/>
        </authorList>
    </citation>
    <scope>NUCLEOTIDE SEQUENCE [LARGE SCALE GENOMIC DNA]</scope>
    <source>
        <strain evidence="2 4">110S</strain>
    </source>
</reference>
<accession>A0A0M9UCI1</accession>
<reference evidence="4" key="3">
    <citation type="submission" date="2015-08" db="EMBL/GenBank/DDBJ databases">
        <title>Draft Genome Sequence of a Heterotrophic Facultative Anaerobic Bacterium Ardenticatena maritima Strain 110S.</title>
        <authorList>
            <person name="Kawaichi S."/>
            <person name="Yoshida T."/>
            <person name="Sako Y."/>
            <person name="Nakamura R."/>
        </authorList>
    </citation>
    <scope>NUCLEOTIDE SEQUENCE [LARGE SCALE GENOMIC DNA]</scope>
    <source>
        <strain evidence="4">110S</strain>
    </source>
</reference>
<gene>
    <name evidence="2" type="ORF">ARMA_1383</name>
    <name evidence="3" type="ORF">SE16_05005</name>
</gene>
<dbReference type="STRING" id="872965.SE16_05005"/>
<evidence type="ECO:0000256" key="1">
    <source>
        <dbReference type="SAM" id="MobiDB-lite"/>
    </source>
</evidence>
<evidence type="ECO:0000313" key="3">
    <source>
        <dbReference type="EMBL" id="KPL88220.1"/>
    </source>
</evidence>
<organism evidence="2 4">
    <name type="scientific">Ardenticatena maritima</name>
    <dbReference type="NCBI Taxonomy" id="872965"/>
    <lineage>
        <taxon>Bacteria</taxon>
        <taxon>Bacillati</taxon>
        <taxon>Chloroflexota</taxon>
        <taxon>Ardenticatenia</taxon>
        <taxon>Ardenticatenales</taxon>
        <taxon>Ardenticatenaceae</taxon>
        <taxon>Ardenticatena</taxon>
    </lineage>
</organism>
<comment type="caution">
    <text evidence="2">The sequence shown here is derived from an EMBL/GenBank/DDBJ whole genome shotgun (WGS) entry which is preliminary data.</text>
</comment>
<dbReference type="Proteomes" id="UP000050502">
    <property type="component" value="Unassembled WGS sequence"/>
</dbReference>
<evidence type="ECO:0000313" key="5">
    <source>
        <dbReference type="Proteomes" id="UP000050502"/>
    </source>
</evidence>
<feature type="compositionally biased region" description="Low complexity" evidence="1">
    <location>
        <begin position="61"/>
        <end position="76"/>
    </location>
</feature>